<keyword evidence="7 8" id="KW-0503">Monooxygenase</keyword>
<reference evidence="9" key="1">
    <citation type="submission" date="2018-01" db="EMBL/GenBank/DDBJ databases">
        <authorList>
            <person name="Mao J.F."/>
        </authorList>
    </citation>
    <scope>NUCLEOTIDE SEQUENCE</scope>
    <source>
        <strain evidence="9">Huo1</strain>
        <tissue evidence="9">Leaf</tissue>
    </source>
</reference>
<keyword evidence="5 8" id="KW-0560">Oxidoreductase</keyword>
<comment type="cofactor">
    <cofactor evidence="1">
        <name>heme</name>
        <dbReference type="ChEBI" id="CHEBI:30413"/>
    </cofactor>
</comment>
<dbReference type="PANTHER" id="PTHR47944:SF5">
    <property type="entry name" value="CYTOCHROME P450 71A1-LIKE"/>
    <property type="match status" value="1"/>
</dbReference>
<evidence type="ECO:0000256" key="3">
    <source>
        <dbReference type="ARBA" id="ARBA00022617"/>
    </source>
</evidence>
<comment type="similarity">
    <text evidence="2 8">Belongs to the cytochrome P450 family.</text>
</comment>
<dbReference type="PANTHER" id="PTHR47944">
    <property type="entry name" value="CYTOCHROME P450 98A9"/>
    <property type="match status" value="1"/>
</dbReference>
<evidence type="ECO:0000256" key="5">
    <source>
        <dbReference type="ARBA" id="ARBA00023002"/>
    </source>
</evidence>
<dbReference type="GO" id="GO:0005506">
    <property type="term" value="F:iron ion binding"/>
    <property type="evidence" value="ECO:0007669"/>
    <property type="project" value="InterPro"/>
</dbReference>
<dbReference type="FunFam" id="1.10.630.10:FF:000126">
    <property type="entry name" value="Predicted protein"/>
    <property type="match status" value="1"/>
</dbReference>
<protein>
    <submittedName>
        <fullName evidence="9">Uncharacterized protein</fullName>
    </submittedName>
</protein>
<dbReference type="AlphaFoldDB" id="A0A8X8W9S3"/>
<dbReference type="Pfam" id="PF00067">
    <property type="entry name" value="p450"/>
    <property type="match status" value="1"/>
</dbReference>
<dbReference type="GO" id="GO:0016705">
    <property type="term" value="F:oxidoreductase activity, acting on paired donors, with incorporation or reduction of molecular oxygen"/>
    <property type="evidence" value="ECO:0007669"/>
    <property type="project" value="InterPro"/>
</dbReference>
<evidence type="ECO:0000256" key="2">
    <source>
        <dbReference type="ARBA" id="ARBA00010617"/>
    </source>
</evidence>
<evidence type="ECO:0000256" key="7">
    <source>
        <dbReference type="ARBA" id="ARBA00023033"/>
    </source>
</evidence>
<dbReference type="OrthoDB" id="2789670at2759"/>
<gene>
    <name evidence="9" type="ORF">SASPL_147966</name>
</gene>
<keyword evidence="6 8" id="KW-0408">Iron</keyword>
<keyword evidence="4 8" id="KW-0479">Metal-binding</keyword>
<name>A0A8X8W9S3_SALSN</name>
<reference evidence="9" key="2">
    <citation type="submission" date="2020-08" db="EMBL/GenBank/DDBJ databases">
        <title>Plant Genome Project.</title>
        <authorList>
            <person name="Zhang R.-G."/>
        </authorList>
    </citation>
    <scope>NUCLEOTIDE SEQUENCE</scope>
    <source>
        <strain evidence="9">Huo1</strain>
        <tissue evidence="9">Leaf</tissue>
    </source>
</reference>
<accession>A0A8X8W9S3</accession>
<sequence>MQNVLLGGTIISITAIEWSIYEMLRQPRIIKKAREELDRMIGRDRWVEENDFTQLPYIDAIIMETFRLHPIATFLGPHYAIQDCNVAGYHISKGTTVLMNAWSTGRDPSTWDEAREFMPERFVGKHTEMTGSNFSLLRFGSGRRMCPGYNLGLKIVRTTLANLLHGFELKLDEGTRNEDVSMEEQYGLH</sequence>
<keyword evidence="3 8" id="KW-0349">Heme</keyword>
<evidence type="ECO:0000256" key="1">
    <source>
        <dbReference type="ARBA" id="ARBA00001971"/>
    </source>
</evidence>
<evidence type="ECO:0000313" key="9">
    <source>
        <dbReference type="EMBL" id="KAG6390234.1"/>
    </source>
</evidence>
<evidence type="ECO:0000313" key="10">
    <source>
        <dbReference type="Proteomes" id="UP000298416"/>
    </source>
</evidence>
<dbReference type="GO" id="GO:0004497">
    <property type="term" value="F:monooxygenase activity"/>
    <property type="evidence" value="ECO:0007669"/>
    <property type="project" value="UniProtKB-KW"/>
</dbReference>
<proteinExistence type="inferred from homology"/>
<comment type="caution">
    <text evidence="9">The sequence shown here is derived from an EMBL/GenBank/DDBJ whole genome shotgun (WGS) entry which is preliminary data.</text>
</comment>
<dbReference type="GO" id="GO:0020037">
    <property type="term" value="F:heme binding"/>
    <property type="evidence" value="ECO:0007669"/>
    <property type="project" value="InterPro"/>
</dbReference>
<evidence type="ECO:0000256" key="4">
    <source>
        <dbReference type="ARBA" id="ARBA00022723"/>
    </source>
</evidence>
<dbReference type="EMBL" id="PNBA02000019">
    <property type="protein sequence ID" value="KAG6390234.1"/>
    <property type="molecule type" value="Genomic_DNA"/>
</dbReference>
<dbReference type="Proteomes" id="UP000298416">
    <property type="component" value="Unassembled WGS sequence"/>
</dbReference>
<evidence type="ECO:0000256" key="8">
    <source>
        <dbReference type="RuleBase" id="RU000461"/>
    </source>
</evidence>
<dbReference type="InterPro" id="IPR017972">
    <property type="entry name" value="Cyt_P450_CS"/>
</dbReference>
<evidence type="ECO:0000256" key="6">
    <source>
        <dbReference type="ARBA" id="ARBA00023004"/>
    </source>
</evidence>
<dbReference type="PROSITE" id="PS00086">
    <property type="entry name" value="CYTOCHROME_P450"/>
    <property type="match status" value="1"/>
</dbReference>
<keyword evidence="10" id="KW-1185">Reference proteome</keyword>
<dbReference type="InterPro" id="IPR001128">
    <property type="entry name" value="Cyt_P450"/>
</dbReference>
<organism evidence="9">
    <name type="scientific">Salvia splendens</name>
    <name type="common">Scarlet sage</name>
    <dbReference type="NCBI Taxonomy" id="180675"/>
    <lineage>
        <taxon>Eukaryota</taxon>
        <taxon>Viridiplantae</taxon>
        <taxon>Streptophyta</taxon>
        <taxon>Embryophyta</taxon>
        <taxon>Tracheophyta</taxon>
        <taxon>Spermatophyta</taxon>
        <taxon>Magnoliopsida</taxon>
        <taxon>eudicotyledons</taxon>
        <taxon>Gunneridae</taxon>
        <taxon>Pentapetalae</taxon>
        <taxon>asterids</taxon>
        <taxon>lamiids</taxon>
        <taxon>Lamiales</taxon>
        <taxon>Lamiaceae</taxon>
        <taxon>Nepetoideae</taxon>
        <taxon>Mentheae</taxon>
        <taxon>Salviinae</taxon>
        <taxon>Salvia</taxon>
        <taxon>Salvia subgen. Calosphace</taxon>
        <taxon>core Calosphace</taxon>
    </lineage>
</organism>